<comment type="caution">
    <text evidence="1">The sequence shown here is derived from an EMBL/GenBank/DDBJ whole genome shotgun (WGS) entry which is preliminary data.</text>
</comment>
<gene>
    <name evidence="1" type="primary">dptG</name>
    <name evidence="1" type="ORF">QLQ83_17785</name>
</gene>
<sequence>MGRVINLHTEIKSNPTSPFLPINTSKNDFKWNQVVALFLSDLLGRSAEGLNTEKLKEHCEQHFRGQLDDPKQWDLLEAMYFHSNVLGDITPELTLVAMQSQRSSTSDHRVADLFASLRGKGEYSSGLSTPLNFIEKQILTIAQKHLTHSQPRVTPPSYLPFLSELFQQDLRFLTSKPQIMLSLIQSFLELYGFLYISQLALNLNEWKDGEPRSRSLYFILENEKASTERSQIARHGYYSLKEPVRRLFPILAMLETLLPSNKDPVRLWELPALIGAEGPSSTITQQLAVFASDFAADRKLPHPSSHGSALDWIEGLLELSVQQFGPGSSRQSANQRVEGDVHERLGGSFIQARGRAGRVLVLTQEAVLLLANLAVGERSRLRMRELLQEFAARGVYFDKQSEQALIEFFERIGNVERMSDSGDAVYVQKTF</sequence>
<accession>A0ABT6V405</accession>
<evidence type="ECO:0000313" key="2">
    <source>
        <dbReference type="Proteomes" id="UP001225957"/>
    </source>
</evidence>
<keyword evidence="2" id="KW-1185">Reference proteome</keyword>
<dbReference type="InterPro" id="IPR017645">
    <property type="entry name" value="Dnd_assoc_1"/>
</dbReference>
<dbReference type="Proteomes" id="UP001225957">
    <property type="component" value="Unassembled WGS sequence"/>
</dbReference>
<proteinExistence type="predicted"/>
<reference evidence="1 2" key="1">
    <citation type="submission" date="2023-04" db="EMBL/GenBank/DDBJ databases">
        <title>Halomonas strains isolated from rhizosphere soil.</title>
        <authorList>
            <person name="Xu L."/>
            <person name="Sun J.-Q."/>
        </authorList>
    </citation>
    <scope>NUCLEOTIDE SEQUENCE [LARGE SCALE GENOMIC DNA]</scope>
    <source>
        <strain evidence="1 2">LR5S20</strain>
    </source>
</reference>
<dbReference type="RefSeq" id="WP_282736847.1">
    <property type="nucleotide sequence ID" value="NZ_JASCQP010000043.1"/>
</dbReference>
<dbReference type="EMBL" id="JASCQP010000043">
    <property type="protein sequence ID" value="MDI5892943.1"/>
    <property type="molecule type" value="Genomic_DNA"/>
</dbReference>
<dbReference type="NCBIfam" id="TIGR03236">
    <property type="entry name" value="dnd_assoc_1"/>
    <property type="match status" value="1"/>
</dbReference>
<organism evidence="1 2">
    <name type="scientific">Halomonas rhizosphaerae</name>
    <dbReference type="NCBI Taxonomy" id="3043296"/>
    <lineage>
        <taxon>Bacteria</taxon>
        <taxon>Pseudomonadati</taxon>
        <taxon>Pseudomonadota</taxon>
        <taxon>Gammaproteobacteria</taxon>
        <taxon>Oceanospirillales</taxon>
        <taxon>Halomonadaceae</taxon>
        <taxon>Halomonas</taxon>
    </lineage>
</organism>
<protein>
    <submittedName>
        <fullName evidence="1">DNA phosphorothioation-dependent restriction protein DptG</fullName>
    </submittedName>
</protein>
<evidence type="ECO:0000313" key="1">
    <source>
        <dbReference type="EMBL" id="MDI5892943.1"/>
    </source>
</evidence>
<name>A0ABT6V405_9GAMM</name>